<dbReference type="InterPro" id="IPR011051">
    <property type="entry name" value="RmlC_Cupin_sf"/>
</dbReference>
<dbReference type="CDD" id="cd02213">
    <property type="entry name" value="cupin_PMI_typeII_C"/>
    <property type="match status" value="1"/>
</dbReference>
<evidence type="ECO:0000313" key="4">
    <source>
        <dbReference type="EMBL" id="SDG80507.1"/>
    </source>
</evidence>
<dbReference type="InterPro" id="IPR005835">
    <property type="entry name" value="NTP_transferase_dom"/>
</dbReference>
<dbReference type="GO" id="GO:0009298">
    <property type="term" value="P:GDP-mannose biosynthetic process"/>
    <property type="evidence" value="ECO:0007669"/>
    <property type="project" value="TreeGrafter"/>
</dbReference>
<organism evidence="4 5">
    <name type="scientific">Aneurinibacillus thermoaerophilus</name>
    <dbReference type="NCBI Taxonomy" id="143495"/>
    <lineage>
        <taxon>Bacteria</taxon>
        <taxon>Bacillati</taxon>
        <taxon>Bacillota</taxon>
        <taxon>Bacilli</taxon>
        <taxon>Bacillales</taxon>
        <taxon>Paenibacillaceae</taxon>
        <taxon>Aneurinibacillus group</taxon>
        <taxon>Aneurinibacillus</taxon>
    </lineage>
</organism>
<evidence type="ECO:0000259" key="1">
    <source>
        <dbReference type="Pfam" id="PF00483"/>
    </source>
</evidence>
<accession>A0A1G7X8P4</accession>
<dbReference type="AlphaFoldDB" id="A0A1G7X8P4"/>
<dbReference type="InterPro" id="IPR001538">
    <property type="entry name" value="Man6P_isomerase-2_C"/>
</dbReference>
<keyword evidence="4" id="KW-0413">Isomerase</keyword>
<proteinExistence type="predicted"/>
<dbReference type="Pfam" id="PF01050">
    <property type="entry name" value="MannoseP_isomer"/>
    <property type="match status" value="1"/>
</dbReference>
<dbReference type="Gene3D" id="3.90.550.10">
    <property type="entry name" value="Spore Coat Polysaccharide Biosynthesis Protein SpsA, Chain A"/>
    <property type="match status" value="1"/>
</dbReference>
<reference evidence="4 5" key="1">
    <citation type="submission" date="2016-10" db="EMBL/GenBank/DDBJ databases">
        <authorList>
            <person name="de Groot N.N."/>
        </authorList>
    </citation>
    <scope>NUCLEOTIDE SEQUENCE [LARGE SCALE GENOMIC DNA]</scope>
    <source>
        <strain evidence="4 5">L 420-91</strain>
    </source>
</reference>
<feature type="domain" description="Mannose-6-phosphate isomerase type II C-terminal" evidence="2">
    <location>
        <begin position="374"/>
        <end position="477"/>
    </location>
</feature>
<dbReference type="SUPFAM" id="SSF51182">
    <property type="entry name" value="RmlC-like cupins"/>
    <property type="match status" value="1"/>
</dbReference>
<dbReference type="InterPro" id="IPR051161">
    <property type="entry name" value="Mannose-6P_isomerase_type2"/>
</dbReference>
<keyword evidence="4" id="KW-0808">Transferase</keyword>
<evidence type="ECO:0000259" key="2">
    <source>
        <dbReference type="Pfam" id="PF01050"/>
    </source>
</evidence>
<dbReference type="Gene3D" id="2.60.120.10">
    <property type="entry name" value="Jelly Rolls"/>
    <property type="match status" value="1"/>
</dbReference>
<sequence length="487" mass="55899">MRGFLSSYHYTMLKHQVICVESMRVQKYGQKVDRKVKLILLSGGSGKRLWPLSNPSRAKQFLKVLKHEGTKLESMVQRIWRQLCSAQLADATYIVTNKEQVDIIQNQIGDRIRLIVEPERRDTFPAIALAASYLYSFAQVSLDEIVCVLPVDTYVEDRFFQKMEEVEQAIRESKADIALIGAYPTSPSEKYGYIVPVHHELIMPYMTVRKFIEKPYKEKAQKLIEQKALWNCGVFVFKLSYLLNQLVKRRLPLRYEELVARYAEFPKSSFDYEVVEKADQIVVIPYEGDWIDLGTWDALTEKMDTHVIGKGMVSIDSNNTHLINELEIPVAVLGLSNIAVISSPDGILVANKSASPRMKEIVKDIGQRPMYEERRWGWYRVLDYKKLEDGNEALTKRLKVLAGKNLSYQIHLKRKEVWIIISGEGEFILDGKVSRVKQGDVLQIPVGSKHGVKATSDLELIEVQIGSELVEEDIIRLCMTWEEIKSV</sequence>
<dbReference type="InterPro" id="IPR014710">
    <property type="entry name" value="RmlC-like_jellyroll"/>
</dbReference>
<dbReference type="SUPFAM" id="SSF53448">
    <property type="entry name" value="Nucleotide-diphospho-sugar transferases"/>
    <property type="match status" value="1"/>
</dbReference>
<dbReference type="EMBL" id="FNDE01000003">
    <property type="protein sequence ID" value="SDG80507.1"/>
    <property type="molecule type" value="Genomic_DNA"/>
</dbReference>
<dbReference type="GO" id="GO:0004475">
    <property type="term" value="F:mannose-1-phosphate guanylyltransferase (GTP) activity"/>
    <property type="evidence" value="ECO:0007669"/>
    <property type="project" value="TreeGrafter"/>
</dbReference>
<dbReference type="GO" id="GO:0005976">
    <property type="term" value="P:polysaccharide metabolic process"/>
    <property type="evidence" value="ECO:0007669"/>
    <property type="project" value="InterPro"/>
</dbReference>
<gene>
    <name evidence="4" type="ORF">SAMN04489735_100368</name>
</gene>
<feature type="domain" description="MannoseP isomerase/GMP-like beta-helix" evidence="3">
    <location>
        <begin position="312"/>
        <end position="363"/>
    </location>
</feature>
<dbReference type="Proteomes" id="UP000198956">
    <property type="component" value="Unassembled WGS sequence"/>
</dbReference>
<evidence type="ECO:0000313" key="5">
    <source>
        <dbReference type="Proteomes" id="UP000198956"/>
    </source>
</evidence>
<dbReference type="InterPro" id="IPR029044">
    <property type="entry name" value="Nucleotide-diphossugar_trans"/>
</dbReference>
<keyword evidence="4" id="KW-0548">Nucleotidyltransferase</keyword>
<protein>
    <submittedName>
        <fullName evidence="4">Mannose-1-phosphate guanylyltransferase (GDP) /mannose-6-phosphate isomerase, type 2</fullName>
    </submittedName>
</protein>
<dbReference type="Pfam" id="PF22640">
    <property type="entry name" value="ManC_GMP_beta-helix"/>
    <property type="match status" value="1"/>
</dbReference>
<dbReference type="PANTHER" id="PTHR46390:SF1">
    <property type="entry name" value="MANNOSE-1-PHOSPHATE GUANYLYLTRANSFERASE"/>
    <property type="match status" value="1"/>
</dbReference>
<evidence type="ECO:0000259" key="3">
    <source>
        <dbReference type="Pfam" id="PF22640"/>
    </source>
</evidence>
<feature type="domain" description="Nucleotidyl transferase" evidence="1">
    <location>
        <begin position="39"/>
        <end position="303"/>
    </location>
</feature>
<dbReference type="GO" id="GO:0016853">
    <property type="term" value="F:isomerase activity"/>
    <property type="evidence" value="ECO:0007669"/>
    <property type="project" value="UniProtKB-KW"/>
</dbReference>
<dbReference type="Pfam" id="PF00483">
    <property type="entry name" value="NTP_transferase"/>
    <property type="match status" value="1"/>
</dbReference>
<dbReference type="PANTHER" id="PTHR46390">
    <property type="entry name" value="MANNOSE-1-PHOSPHATE GUANYLYLTRANSFERASE"/>
    <property type="match status" value="1"/>
</dbReference>
<name>A0A1G7X8P4_ANETH</name>
<dbReference type="InterPro" id="IPR054566">
    <property type="entry name" value="ManC/GMP-like_b-helix"/>
</dbReference>